<dbReference type="Proteomes" id="UP000198838">
    <property type="component" value="Unassembled WGS sequence"/>
</dbReference>
<dbReference type="STRING" id="1120918.SAMN05216249_10460"/>
<evidence type="ECO:0000313" key="3">
    <source>
        <dbReference type="Proteomes" id="UP000198838"/>
    </source>
</evidence>
<evidence type="ECO:0000313" key="2">
    <source>
        <dbReference type="EMBL" id="SFA87660.1"/>
    </source>
</evidence>
<feature type="compositionally biased region" description="Basic and acidic residues" evidence="1">
    <location>
        <begin position="23"/>
        <end position="57"/>
    </location>
</feature>
<evidence type="ECO:0000256" key="1">
    <source>
        <dbReference type="SAM" id="MobiDB-lite"/>
    </source>
</evidence>
<reference evidence="2 3" key="1">
    <citation type="submission" date="2016-10" db="EMBL/GenBank/DDBJ databases">
        <authorList>
            <person name="de Groot N.N."/>
        </authorList>
    </citation>
    <scope>NUCLEOTIDE SEQUENCE [LARGE SCALE GENOMIC DNA]</scope>
    <source>
        <strain evidence="2 3">DSM 5522</strain>
    </source>
</reference>
<organism evidence="2 3">
    <name type="scientific">Acetitomaculum ruminis DSM 5522</name>
    <dbReference type="NCBI Taxonomy" id="1120918"/>
    <lineage>
        <taxon>Bacteria</taxon>
        <taxon>Bacillati</taxon>
        <taxon>Bacillota</taxon>
        <taxon>Clostridia</taxon>
        <taxon>Lachnospirales</taxon>
        <taxon>Lachnospiraceae</taxon>
        <taxon>Acetitomaculum</taxon>
    </lineage>
</organism>
<dbReference type="EMBL" id="FOJY01000004">
    <property type="protein sequence ID" value="SFA87660.1"/>
    <property type="molecule type" value="Genomic_DNA"/>
</dbReference>
<dbReference type="RefSeq" id="WP_092870763.1">
    <property type="nucleotide sequence ID" value="NZ_FOJY01000004.1"/>
</dbReference>
<keyword evidence="3" id="KW-1185">Reference proteome</keyword>
<feature type="region of interest" description="Disordered" evidence="1">
    <location>
        <begin position="1"/>
        <end position="65"/>
    </location>
</feature>
<gene>
    <name evidence="2" type="ORF">SAMN05216249_10460</name>
</gene>
<sequence length="65" mass="7465">MLLRRHKRSLNGINKENPAVKEPVTKVELEKEPAIETDQKESVSKKATKEEKPEPPKKKTTKKKS</sequence>
<proteinExistence type="predicted"/>
<dbReference type="AlphaFoldDB" id="A0A1I0WHR6"/>
<accession>A0A1I0WHR6</accession>
<name>A0A1I0WHR6_9FIRM</name>
<protein>
    <submittedName>
        <fullName evidence="2">Uncharacterized protein</fullName>
    </submittedName>
</protein>